<dbReference type="Proteomes" id="UP000184330">
    <property type="component" value="Unassembled WGS sequence"/>
</dbReference>
<dbReference type="PANTHER" id="PTHR32387">
    <property type="entry name" value="WU:FJ29H11"/>
    <property type="match status" value="1"/>
</dbReference>
<organism evidence="2 3">
    <name type="scientific">Phialocephala subalpina</name>
    <dbReference type="NCBI Taxonomy" id="576137"/>
    <lineage>
        <taxon>Eukaryota</taxon>
        <taxon>Fungi</taxon>
        <taxon>Dikarya</taxon>
        <taxon>Ascomycota</taxon>
        <taxon>Pezizomycotina</taxon>
        <taxon>Leotiomycetes</taxon>
        <taxon>Helotiales</taxon>
        <taxon>Mollisiaceae</taxon>
        <taxon>Phialocephala</taxon>
        <taxon>Phialocephala fortinii species complex</taxon>
    </lineage>
</organism>
<evidence type="ECO:0008006" key="4">
    <source>
        <dbReference type="Google" id="ProtNLM"/>
    </source>
</evidence>
<dbReference type="OrthoDB" id="1262810at2759"/>
<reference evidence="2 3" key="1">
    <citation type="submission" date="2016-03" db="EMBL/GenBank/DDBJ databases">
        <authorList>
            <person name="Ploux O."/>
        </authorList>
    </citation>
    <scope>NUCLEOTIDE SEQUENCE [LARGE SCALE GENOMIC DNA]</scope>
    <source>
        <strain evidence="2 3">UAMH 11012</strain>
    </source>
</reference>
<proteinExistence type="predicted"/>
<dbReference type="Gene3D" id="3.30.565.10">
    <property type="entry name" value="Histidine kinase-like ATPase, C-terminal domain"/>
    <property type="match status" value="1"/>
</dbReference>
<sequence>MSNPLDITVGQAREIVLAESKKKGWARPELLQSQNPEAQEALELLRNTREALGDTVDILARGIYSRRGRFILELIQNVEDCDFNHTDTPSISFEVGPQKIVVESNQDGFKATDVAQICHTGNSWKRGRRGYVGEKGIGFKSVFKVASRVDIQSNAFSFFFEYNGGETSEERLGIITPIVGNDPIPPNERPLTRMTLTLNGDTPYPDLVSDFTAIPETLLLFLTKLKEIRFKIHFPDQGRTAFNIFRKSAEADGTTRISKVEEGSDRPDEWRYHVVRAPVEGLPHEPDRPEITECEGVLAFPVDDHGRPRIHTGYDVYAFLPVCTVGFNFLLQADFLLEASRQEVIVDSAWNNTIIDSIAEAFCNAMVRFCANPSLRFHWMRFLPIGRAFGMNPLWKNLSSKVIDLLNQQRVLYPHDPSQLYLQGLLSQASSLRTLPPNYLDRNGLPLFADRPGINRKYLSLCYEQEDVEVLKTAFLLRDIEDIHMFYRIKQDLESPSSIMTDAGTAADWHSRAADLISSILERSPDVGSMIKDRLDLIPLSDGRWVRASTEDLHFPSRNEPAIPPDLVTTIHQTAARNTSRRIMFEYLGVTGIHSARVIDRLWASYLQHDGAFNLGASKAHFMYLYWHYANIDDARFSRLWLYNSHLNKVTCQHSLMYMPFDDEYGPLELLKAVPDPGNPRHVAPECPVVYLNAEYMDLFPPTTRRHDLSWLDWLERVLRVRRMPRLKHDAGSLSPEFRHILRYRPEKIVRLLGMHWALYRREMNNRIEEEISRAEVTCQDASRAVLSSTYFPLPSLTQKAQELRIPRSFPFLAVPGLSEEDRAFEDWRFLERFDVKFEANLAFYLDALRQHEAQVHQSWNSDTRNGILKTYEWIADQYNEMNRTMVVETFHRDSLILHPRAFQSGSTTASWLDAQSCVWRGPENLLDKTSLATVALYRSNRKVERLFREILGIKNANWCDYRDMLLQFRRSQTTPPDLWDKILRLYKLLSESRISDEDWGSLLNTFENDRLIYVPSGPAWFAPSQCLWASPVPIPGKAIMDDLYSDDLRPFFQDRLRISPAALTTLVEGLCSLAHGQPSIIEVKKMIWAISAKDPKRSDLTPLLSCNILPVKKARHDSANVSLQNCGSDFTVVDRTKLADIFKGHVGFLDFSLEEVRQLDPFLQALDLSKKYLSRVCTDETACSDDGVLDVDLTENFKNRAYDLLRCAVSSRSPLVQGGPLLLYNRLLATTVLKTDGISTQYTVTYESGNKIGPITRSTGHVHIQERDGGWQIFVPRNGDAREVCYMRELPHALTKLFKIAQSTSENISHVLNSSIAVIDELLEQGGIGKVPGIESPPRRAVEGMDEYGVDIGEEAAPSEVSGAVPRAFSRSETPSSSIFGERDVRTPPRQVVPPPRSPSLAYPEGNDFFTDNAYLELLDNVIRIARRTILPHSNALAGPANGQFHPGFDHDAAFGTRSQGQMNHDFKIGAAGELFAYECLANLALSSFGWHNWTSTIRKEVLIHPEYRDMGAWPGRRETSDLLYDDTRSMLTRYLINAGYLDENVWAGATPKYLIEVKTTTGRFGDRFYMSSNQFRLMQNMALAQGQISEGIYILFRVYNLGRDNLNVRIYVDPEAHRGRSLAFVEHTWAVTAIQ</sequence>
<gene>
    <name evidence="2" type="ORF">PAC_17309</name>
</gene>
<evidence type="ECO:0000256" key="1">
    <source>
        <dbReference type="SAM" id="MobiDB-lite"/>
    </source>
</evidence>
<name>A0A1L7XQU2_9HELO</name>
<dbReference type="NCBIfam" id="NF047352">
    <property type="entry name" value="P_loop_sacsin"/>
    <property type="match status" value="1"/>
</dbReference>
<evidence type="ECO:0000313" key="2">
    <source>
        <dbReference type="EMBL" id="CZR67410.1"/>
    </source>
</evidence>
<evidence type="ECO:0000313" key="3">
    <source>
        <dbReference type="Proteomes" id="UP000184330"/>
    </source>
</evidence>
<dbReference type="EMBL" id="FJOG01000044">
    <property type="protein sequence ID" value="CZR67410.1"/>
    <property type="molecule type" value="Genomic_DNA"/>
</dbReference>
<protein>
    <recommendedName>
        <fullName evidence="4">Protein NO VEIN C-terminal domain-containing protein</fullName>
    </recommendedName>
</protein>
<dbReference type="InterPro" id="IPR036890">
    <property type="entry name" value="HATPase_C_sf"/>
</dbReference>
<dbReference type="PANTHER" id="PTHR32387:SF0">
    <property type="entry name" value="PROTEIN NO VEIN"/>
    <property type="match status" value="1"/>
</dbReference>
<feature type="region of interest" description="Disordered" evidence="1">
    <location>
        <begin position="1358"/>
        <end position="1405"/>
    </location>
</feature>
<accession>A0A1L7XQU2</accession>
<dbReference type="SUPFAM" id="SSF55874">
    <property type="entry name" value="ATPase domain of HSP90 chaperone/DNA topoisomerase II/histidine kinase"/>
    <property type="match status" value="1"/>
</dbReference>
<dbReference type="InterPro" id="IPR052957">
    <property type="entry name" value="Auxin_embryo_med"/>
</dbReference>
<keyword evidence="3" id="KW-1185">Reference proteome</keyword>